<comment type="subcellular location">
    <subcellularLocation>
        <location evidence="1">Nucleus</location>
    </subcellularLocation>
</comment>
<keyword evidence="3" id="KW-1185">Reference proteome</keyword>
<protein>
    <recommendedName>
        <fullName evidence="4">Transposase Tc1-like domain-containing protein</fullName>
    </recommendedName>
</protein>
<dbReference type="Proteomes" id="UP000230423">
    <property type="component" value="Unassembled WGS sequence"/>
</dbReference>
<evidence type="ECO:0000256" key="1">
    <source>
        <dbReference type="ARBA" id="ARBA00004123"/>
    </source>
</evidence>
<dbReference type="EMBL" id="KZ346849">
    <property type="protein sequence ID" value="PIO68931.1"/>
    <property type="molecule type" value="Genomic_DNA"/>
</dbReference>
<evidence type="ECO:0000313" key="2">
    <source>
        <dbReference type="EMBL" id="PIO68931.1"/>
    </source>
</evidence>
<dbReference type="AlphaFoldDB" id="A0A2G9UFD2"/>
<gene>
    <name evidence="2" type="ORF">TELCIR_09263</name>
</gene>
<dbReference type="SUPFAM" id="SSF46689">
    <property type="entry name" value="Homeodomain-like"/>
    <property type="match status" value="1"/>
</dbReference>
<organism evidence="2 3">
    <name type="scientific">Teladorsagia circumcincta</name>
    <name type="common">Brown stomach worm</name>
    <name type="synonym">Ostertagia circumcincta</name>
    <dbReference type="NCBI Taxonomy" id="45464"/>
    <lineage>
        <taxon>Eukaryota</taxon>
        <taxon>Metazoa</taxon>
        <taxon>Ecdysozoa</taxon>
        <taxon>Nematoda</taxon>
        <taxon>Chromadorea</taxon>
        <taxon>Rhabditida</taxon>
        <taxon>Rhabditina</taxon>
        <taxon>Rhabditomorpha</taxon>
        <taxon>Strongyloidea</taxon>
        <taxon>Trichostrongylidae</taxon>
        <taxon>Teladorsagia</taxon>
    </lineage>
</organism>
<evidence type="ECO:0008006" key="4">
    <source>
        <dbReference type="Google" id="ProtNLM"/>
    </source>
</evidence>
<dbReference type="GO" id="GO:0005634">
    <property type="term" value="C:nucleus"/>
    <property type="evidence" value="ECO:0007669"/>
    <property type="project" value="UniProtKB-SubCell"/>
</dbReference>
<dbReference type="Pfam" id="PF13565">
    <property type="entry name" value="HTH_32"/>
    <property type="match status" value="1"/>
</dbReference>
<accession>A0A2G9UFD2</accession>
<reference evidence="2 3" key="1">
    <citation type="submission" date="2015-09" db="EMBL/GenBank/DDBJ databases">
        <title>Draft genome of the parasitic nematode Teladorsagia circumcincta isolate WARC Sus (inbred).</title>
        <authorList>
            <person name="Mitreva M."/>
        </authorList>
    </citation>
    <scope>NUCLEOTIDE SEQUENCE [LARGE SCALE GENOMIC DNA]</scope>
    <source>
        <strain evidence="2 3">S</strain>
    </source>
</reference>
<name>A0A2G9UFD2_TELCI</name>
<dbReference type="OrthoDB" id="7744248at2759"/>
<dbReference type="InterPro" id="IPR009057">
    <property type="entry name" value="Homeodomain-like_sf"/>
</dbReference>
<proteinExistence type="predicted"/>
<sequence>MGIKRTTVDSIIKVYTKEGRVQQKRRGGVRGQKLTEEQIQLITSWVDDDCSITLKKIQEKCADTFGIAVSQSTINRALAAFSYTVTVYFIFIH</sequence>
<evidence type="ECO:0000313" key="3">
    <source>
        <dbReference type="Proteomes" id="UP000230423"/>
    </source>
</evidence>